<dbReference type="NCBIfam" id="NF047353">
    <property type="entry name" value="tube_lmo2291"/>
    <property type="match status" value="1"/>
</dbReference>
<protein>
    <submittedName>
        <fullName evidence="2">Tail tube protein</fullName>
    </submittedName>
</protein>
<sequence>MAKFKNAIRKHYIAPFDSEHPDTPPTEDKYMWIAKGIKESAPENDAEDDDVAYFDGDGTKEKVITSKSRGRSFEGHRDYADKAQNFVVDKEDAVADDLIVWYKEVTADGKTYKEGLARLSEIEVGDGEASELETIKFQVNWSRTPVKHDISGTPVAAAAVAASGTGSETSGRTASPVSSRSSETETATVTG</sequence>
<accession>A0A8S5MP69</accession>
<organism evidence="2">
    <name type="scientific">Siphoviridae sp. ctf6e2</name>
    <dbReference type="NCBI Taxonomy" id="2826411"/>
    <lineage>
        <taxon>Viruses</taxon>
        <taxon>Duplodnaviria</taxon>
        <taxon>Heunggongvirae</taxon>
        <taxon>Uroviricota</taxon>
        <taxon>Caudoviricetes</taxon>
    </lineage>
</organism>
<evidence type="ECO:0000256" key="1">
    <source>
        <dbReference type="SAM" id="MobiDB-lite"/>
    </source>
</evidence>
<feature type="compositionally biased region" description="Low complexity" evidence="1">
    <location>
        <begin position="161"/>
        <end position="175"/>
    </location>
</feature>
<name>A0A8S5MP69_9CAUD</name>
<dbReference type="EMBL" id="BK014945">
    <property type="protein sequence ID" value="DAD83855.1"/>
    <property type="molecule type" value="Genomic_DNA"/>
</dbReference>
<proteinExistence type="predicted"/>
<evidence type="ECO:0000313" key="2">
    <source>
        <dbReference type="EMBL" id="DAD83855.1"/>
    </source>
</evidence>
<reference evidence="2" key="1">
    <citation type="journal article" date="2021" name="Proc. Natl. Acad. Sci. U.S.A.">
        <title>A Catalog of Tens of Thousands of Viruses from Human Metagenomes Reveals Hidden Associations with Chronic Diseases.</title>
        <authorList>
            <person name="Tisza M.J."/>
            <person name="Buck C.B."/>
        </authorList>
    </citation>
    <scope>NUCLEOTIDE SEQUENCE</scope>
    <source>
        <strain evidence="2">Ctf6e2</strain>
    </source>
</reference>
<feature type="compositionally biased region" description="Polar residues" evidence="1">
    <location>
        <begin position="176"/>
        <end position="191"/>
    </location>
</feature>
<feature type="region of interest" description="Disordered" evidence="1">
    <location>
        <begin position="161"/>
        <end position="191"/>
    </location>
</feature>